<comment type="caution">
    <text evidence="1">The sequence shown here is derived from an EMBL/GenBank/DDBJ whole genome shotgun (WGS) entry which is preliminary data.</text>
</comment>
<gene>
    <name evidence="1" type="ORF">GCM10009858_46950</name>
</gene>
<organism evidence="1 2">
    <name type="scientific">Terrabacter carboxydivorans</name>
    <dbReference type="NCBI Taxonomy" id="619730"/>
    <lineage>
        <taxon>Bacteria</taxon>
        <taxon>Bacillati</taxon>
        <taxon>Actinomycetota</taxon>
        <taxon>Actinomycetes</taxon>
        <taxon>Micrococcales</taxon>
        <taxon>Intrasporangiaceae</taxon>
        <taxon>Terrabacter</taxon>
    </lineage>
</organism>
<accession>A0ABN3ML03</accession>
<dbReference type="Proteomes" id="UP001500730">
    <property type="component" value="Unassembled WGS sequence"/>
</dbReference>
<keyword evidence="2" id="KW-1185">Reference proteome</keyword>
<name>A0ABN3ML03_9MICO</name>
<dbReference type="EMBL" id="BAAARE010000048">
    <property type="protein sequence ID" value="GAA2503576.1"/>
    <property type="molecule type" value="Genomic_DNA"/>
</dbReference>
<sequence>MVAGGKLAIGRADAHHTVTVRVAETAVTVEAGGETGVFRRTSTKPVRCIKGQRPRTAAVPGS</sequence>
<evidence type="ECO:0000313" key="1">
    <source>
        <dbReference type="EMBL" id="GAA2503576.1"/>
    </source>
</evidence>
<reference evidence="1 2" key="1">
    <citation type="journal article" date="2019" name="Int. J. Syst. Evol. Microbiol.">
        <title>The Global Catalogue of Microorganisms (GCM) 10K type strain sequencing project: providing services to taxonomists for standard genome sequencing and annotation.</title>
        <authorList>
            <consortium name="The Broad Institute Genomics Platform"/>
            <consortium name="The Broad Institute Genome Sequencing Center for Infectious Disease"/>
            <person name="Wu L."/>
            <person name="Ma J."/>
        </authorList>
    </citation>
    <scope>NUCLEOTIDE SEQUENCE [LARGE SCALE GENOMIC DNA]</scope>
    <source>
        <strain evidence="1 2">JCM 16259</strain>
    </source>
</reference>
<evidence type="ECO:0000313" key="2">
    <source>
        <dbReference type="Proteomes" id="UP001500730"/>
    </source>
</evidence>
<protein>
    <submittedName>
        <fullName evidence="1">Uncharacterized protein</fullName>
    </submittedName>
</protein>
<proteinExistence type="predicted"/>